<gene>
    <name evidence="1" type="ORF">BPAE_0177g00070</name>
</gene>
<evidence type="ECO:0008006" key="3">
    <source>
        <dbReference type="Google" id="ProtNLM"/>
    </source>
</evidence>
<comment type="caution">
    <text evidence="1">The sequence shown here is derived from an EMBL/GenBank/DDBJ whole genome shotgun (WGS) entry which is preliminary data.</text>
</comment>
<protein>
    <recommendedName>
        <fullName evidence="3">F-box domain-containing protein</fullName>
    </recommendedName>
</protein>
<evidence type="ECO:0000313" key="2">
    <source>
        <dbReference type="Proteomes" id="UP000297910"/>
    </source>
</evidence>
<organism evidence="1 2">
    <name type="scientific">Botrytis paeoniae</name>
    <dbReference type="NCBI Taxonomy" id="278948"/>
    <lineage>
        <taxon>Eukaryota</taxon>
        <taxon>Fungi</taxon>
        <taxon>Dikarya</taxon>
        <taxon>Ascomycota</taxon>
        <taxon>Pezizomycotina</taxon>
        <taxon>Leotiomycetes</taxon>
        <taxon>Helotiales</taxon>
        <taxon>Sclerotiniaceae</taxon>
        <taxon>Botrytis</taxon>
    </lineage>
</organism>
<accession>A0A4Z1FHZ0</accession>
<dbReference type="Proteomes" id="UP000297910">
    <property type="component" value="Unassembled WGS sequence"/>
</dbReference>
<evidence type="ECO:0000313" key="1">
    <source>
        <dbReference type="EMBL" id="TGO22213.1"/>
    </source>
</evidence>
<proteinExistence type="predicted"/>
<name>A0A4Z1FHZ0_9HELO</name>
<reference evidence="1 2" key="1">
    <citation type="submission" date="2017-12" db="EMBL/GenBank/DDBJ databases">
        <title>Comparative genomics of Botrytis spp.</title>
        <authorList>
            <person name="Valero-Jimenez C.A."/>
            <person name="Tapia P."/>
            <person name="Veloso J."/>
            <person name="Silva-Moreno E."/>
            <person name="Staats M."/>
            <person name="Valdes J.H."/>
            <person name="Van Kan J.A.L."/>
        </authorList>
    </citation>
    <scope>NUCLEOTIDE SEQUENCE [LARGE SCALE GENOMIC DNA]</scope>
    <source>
        <strain evidence="1 2">Bp0003</strain>
    </source>
</reference>
<dbReference type="EMBL" id="PQXI01000177">
    <property type="protein sequence ID" value="TGO22213.1"/>
    <property type="molecule type" value="Genomic_DNA"/>
</dbReference>
<dbReference type="AlphaFoldDB" id="A0A4Z1FHZ0"/>
<sequence length="335" mass="38223">MSIQGMDVLSTSRQFETISNGAKVSTNAKDGFGPSLAEILPIEMIQAICKHLPQKDIVTFRLMSSVCAAAGMDRLVEKTYVMFTRESFEKLLNISKHPGMSKRVMAIHYDPLRMRAVSEDDYNHLLRDEELQPRSESLTNMARVLEARKKICEEQDLIVKSEFSLSRIEATTTSYIHLEDLLITENSANSESPRIDWDEIIVGLTMPSLNSVDLWSMVGSKSSLTEFLQRHAKTLRCLTLRFCFLKEPVIEWGEVFDEIKSDLTLRRVGLSYLQCLLPKGQNTFDKAVHLEHIYYGNTFHVLLEDRLKRKNLLAKELSLAPSELWANYGRIISST</sequence>
<keyword evidence="2" id="KW-1185">Reference proteome</keyword>